<dbReference type="Proteomes" id="UP000823619">
    <property type="component" value="Unassembled WGS sequence"/>
</dbReference>
<feature type="domain" description="Methyltransferase" evidence="1">
    <location>
        <begin position="34"/>
        <end position="139"/>
    </location>
</feature>
<dbReference type="Gene3D" id="3.40.50.150">
    <property type="entry name" value="Vaccinia Virus protein VP39"/>
    <property type="match status" value="1"/>
</dbReference>
<proteinExistence type="predicted"/>
<protein>
    <submittedName>
        <fullName evidence="2">Methyltransferase domain-containing protein</fullName>
    </submittedName>
</protein>
<evidence type="ECO:0000259" key="1">
    <source>
        <dbReference type="Pfam" id="PF13847"/>
    </source>
</evidence>
<dbReference type="AlphaFoldDB" id="A0A9D9ECH6"/>
<gene>
    <name evidence="2" type="ORF">IAC23_01335</name>
</gene>
<dbReference type="GO" id="GO:0008168">
    <property type="term" value="F:methyltransferase activity"/>
    <property type="evidence" value="ECO:0007669"/>
    <property type="project" value="UniProtKB-KW"/>
</dbReference>
<dbReference type="InterPro" id="IPR029063">
    <property type="entry name" value="SAM-dependent_MTases_sf"/>
</dbReference>
<dbReference type="InterPro" id="IPR025714">
    <property type="entry name" value="Methyltranfer_dom"/>
</dbReference>
<keyword evidence="2" id="KW-0489">Methyltransferase</keyword>
<reference evidence="2" key="1">
    <citation type="submission" date="2020-10" db="EMBL/GenBank/DDBJ databases">
        <authorList>
            <person name="Gilroy R."/>
        </authorList>
    </citation>
    <scope>NUCLEOTIDE SEQUENCE</scope>
    <source>
        <strain evidence="2">D5-748</strain>
    </source>
</reference>
<dbReference type="CDD" id="cd02440">
    <property type="entry name" value="AdoMet_MTases"/>
    <property type="match status" value="1"/>
</dbReference>
<dbReference type="GO" id="GO:0032259">
    <property type="term" value="P:methylation"/>
    <property type="evidence" value="ECO:0007669"/>
    <property type="project" value="UniProtKB-KW"/>
</dbReference>
<name>A0A9D9ECH6_9BACT</name>
<evidence type="ECO:0000313" key="3">
    <source>
        <dbReference type="Proteomes" id="UP000823619"/>
    </source>
</evidence>
<dbReference type="EMBL" id="JADIMO010000016">
    <property type="protein sequence ID" value="MBO8444325.1"/>
    <property type="molecule type" value="Genomic_DNA"/>
</dbReference>
<reference evidence="2" key="2">
    <citation type="journal article" date="2021" name="PeerJ">
        <title>Extensive microbial diversity within the chicken gut microbiome revealed by metagenomics and culture.</title>
        <authorList>
            <person name="Gilroy R."/>
            <person name="Ravi A."/>
            <person name="Getino M."/>
            <person name="Pursley I."/>
            <person name="Horton D.L."/>
            <person name="Alikhan N.F."/>
            <person name="Baker D."/>
            <person name="Gharbi K."/>
            <person name="Hall N."/>
            <person name="Watson M."/>
            <person name="Adriaenssens E.M."/>
            <person name="Foster-Nyarko E."/>
            <person name="Jarju S."/>
            <person name="Secka A."/>
            <person name="Antonio M."/>
            <person name="Oren A."/>
            <person name="Chaudhuri R.R."/>
            <person name="La Ragione R."/>
            <person name="Hildebrand F."/>
            <person name="Pallen M.J."/>
        </authorList>
    </citation>
    <scope>NUCLEOTIDE SEQUENCE</scope>
    <source>
        <strain evidence="2">D5-748</strain>
    </source>
</reference>
<evidence type="ECO:0000313" key="2">
    <source>
        <dbReference type="EMBL" id="MBO8444325.1"/>
    </source>
</evidence>
<comment type="caution">
    <text evidence="2">The sequence shown here is derived from an EMBL/GenBank/DDBJ whole genome shotgun (WGS) entry which is preliminary data.</text>
</comment>
<sequence>MQERQKDRARYFRELAHTSEKYFIPYISPFMKIEAGMNVLEIGCGDGGNLLPFARLDCNVTGVDLSEGKIENARKFFAEAGAPGRFIASDIFKIKELESSFDLVICHDVLEHIGDKARFLSDLQKYVRPSGLVFMAFPAWQMPFGGHQQICRSKFLSHLPFFHLLPRSLYRAVLKAGGEEPFRIEELLEIKDTRLPIELFERLLAASRFESLDRTLYFINPHYEVKFGLRPRRLARFISAIPYLRDFFTTSAFYILKLK</sequence>
<keyword evidence="2" id="KW-0808">Transferase</keyword>
<accession>A0A9D9ECH6</accession>
<organism evidence="2 3">
    <name type="scientific">Candidatus Cryptobacteroides merdavium</name>
    <dbReference type="NCBI Taxonomy" id="2840769"/>
    <lineage>
        <taxon>Bacteria</taxon>
        <taxon>Pseudomonadati</taxon>
        <taxon>Bacteroidota</taxon>
        <taxon>Bacteroidia</taxon>
        <taxon>Bacteroidales</taxon>
        <taxon>Candidatus Cryptobacteroides</taxon>
    </lineage>
</organism>
<dbReference type="PANTHER" id="PTHR43861">
    <property type="entry name" value="TRANS-ACONITATE 2-METHYLTRANSFERASE-RELATED"/>
    <property type="match status" value="1"/>
</dbReference>
<dbReference type="Pfam" id="PF13847">
    <property type="entry name" value="Methyltransf_31"/>
    <property type="match status" value="1"/>
</dbReference>
<dbReference type="SUPFAM" id="SSF53335">
    <property type="entry name" value="S-adenosyl-L-methionine-dependent methyltransferases"/>
    <property type="match status" value="1"/>
</dbReference>